<keyword evidence="2" id="KW-1185">Reference proteome</keyword>
<name>A0ACC0A1D8_CATRO</name>
<comment type="caution">
    <text evidence="1">The sequence shown here is derived from an EMBL/GenBank/DDBJ whole genome shotgun (WGS) entry which is preliminary data.</text>
</comment>
<gene>
    <name evidence="1" type="ORF">M9H77_31875</name>
</gene>
<organism evidence="1 2">
    <name type="scientific">Catharanthus roseus</name>
    <name type="common">Madagascar periwinkle</name>
    <name type="synonym">Vinca rosea</name>
    <dbReference type="NCBI Taxonomy" id="4058"/>
    <lineage>
        <taxon>Eukaryota</taxon>
        <taxon>Viridiplantae</taxon>
        <taxon>Streptophyta</taxon>
        <taxon>Embryophyta</taxon>
        <taxon>Tracheophyta</taxon>
        <taxon>Spermatophyta</taxon>
        <taxon>Magnoliopsida</taxon>
        <taxon>eudicotyledons</taxon>
        <taxon>Gunneridae</taxon>
        <taxon>Pentapetalae</taxon>
        <taxon>asterids</taxon>
        <taxon>lamiids</taxon>
        <taxon>Gentianales</taxon>
        <taxon>Apocynaceae</taxon>
        <taxon>Rauvolfioideae</taxon>
        <taxon>Vinceae</taxon>
        <taxon>Catharanthinae</taxon>
        <taxon>Catharanthus</taxon>
    </lineage>
</organism>
<dbReference type="EMBL" id="CM044707">
    <property type="protein sequence ID" value="KAI5654688.1"/>
    <property type="molecule type" value="Genomic_DNA"/>
</dbReference>
<protein>
    <submittedName>
        <fullName evidence="1">Uncharacterized protein</fullName>
    </submittedName>
</protein>
<dbReference type="Proteomes" id="UP001060085">
    <property type="component" value="Linkage Group LG07"/>
</dbReference>
<sequence length="127" mass="14670">MKQTDFHLKTDPHCLKYQQQPIFLNLNPIHTHKTCLSGRNMSNMAHHVPEIGTLCEELVSISPRAVNFLQIPKYRICGCIYPPMPLFAFWHILGKAHLHLHSFLGDRIAEIPDFQLIFLRQGTIESL</sequence>
<proteinExistence type="predicted"/>
<reference evidence="2" key="1">
    <citation type="journal article" date="2023" name="Nat. Plants">
        <title>Single-cell RNA sequencing provides a high-resolution roadmap for understanding the multicellular compartmentation of specialized metabolism.</title>
        <authorList>
            <person name="Sun S."/>
            <person name="Shen X."/>
            <person name="Li Y."/>
            <person name="Li Y."/>
            <person name="Wang S."/>
            <person name="Li R."/>
            <person name="Zhang H."/>
            <person name="Shen G."/>
            <person name="Guo B."/>
            <person name="Wei J."/>
            <person name="Xu J."/>
            <person name="St-Pierre B."/>
            <person name="Chen S."/>
            <person name="Sun C."/>
        </authorList>
    </citation>
    <scope>NUCLEOTIDE SEQUENCE [LARGE SCALE GENOMIC DNA]</scope>
</reference>
<evidence type="ECO:0000313" key="1">
    <source>
        <dbReference type="EMBL" id="KAI5654688.1"/>
    </source>
</evidence>
<accession>A0ACC0A1D8</accession>
<evidence type="ECO:0000313" key="2">
    <source>
        <dbReference type="Proteomes" id="UP001060085"/>
    </source>
</evidence>